<dbReference type="EMBL" id="VXIS01000114">
    <property type="protein sequence ID" value="KAA8903869.1"/>
    <property type="molecule type" value="Genomic_DNA"/>
</dbReference>
<dbReference type="Gene3D" id="3.40.1190.20">
    <property type="match status" value="1"/>
</dbReference>
<dbReference type="Proteomes" id="UP000326924">
    <property type="component" value="Unassembled WGS sequence"/>
</dbReference>
<dbReference type="InterPro" id="IPR027574">
    <property type="entry name" value="Thiaminase_II"/>
</dbReference>
<dbReference type="CDD" id="cd01169">
    <property type="entry name" value="HMPP_kinase"/>
    <property type="match status" value="1"/>
</dbReference>
<accession>A0A5J5EUW1</accession>
<dbReference type="AlphaFoldDB" id="A0A5J5EUW1"/>
<dbReference type="GO" id="GO:0009228">
    <property type="term" value="P:thiamine biosynthetic process"/>
    <property type="evidence" value="ECO:0007669"/>
    <property type="project" value="InterPro"/>
</dbReference>
<dbReference type="SUPFAM" id="SSF48613">
    <property type="entry name" value="Heme oxygenase-like"/>
    <property type="match status" value="1"/>
</dbReference>
<feature type="domain" description="Thiaminase-2/PQQC" evidence="1">
    <location>
        <begin position="299"/>
        <end position="508"/>
    </location>
</feature>
<keyword evidence="3" id="KW-0808">Transferase</keyword>
<dbReference type="SUPFAM" id="SSF53613">
    <property type="entry name" value="Ribokinase-like"/>
    <property type="match status" value="1"/>
</dbReference>
<dbReference type="CDD" id="cd19367">
    <property type="entry name" value="TenA_C_ScTHI20-like"/>
    <property type="match status" value="1"/>
</dbReference>
<evidence type="ECO:0000313" key="4">
    <source>
        <dbReference type="Proteomes" id="UP000326924"/>
    </source>
</evidence>
<dbReference type="PANTHER" id="PTHR20858:SF17">
    <property type="entry name" value="HYDROXYMETHYLPYRIMIDINE_PHOSPHOMETHYLPYRIMIDINE KINASE THI20-RELATED"/>
    <property type="match status" value="1"/>
</dbReference>
<evidence type="ECO:0000259" key="2">
    <source>
        <dbReference type="Pfam" id="PF08543"/>
    </source>
</evidence>
<dbReference type="Pfam" id="PF03070">
    <property type="entry name" value="TENA_THI-4"/>
    <property type="match status" value="1"/>
</dbReference>
<keyword evidence="4" id="KW-1185">Reference proteome</keyword>
<dbReference type="PANTHER" id="PTHR20858">
    <property type="entry name" value="PHOSPHOMETHYLPYRIMIDINE KINASE"/>
    <property type="match status" value="1"/>
</dbReference>
<dbReference type="OrthoDB" id="10028886at2759"/>
<gene>
    <name evidence="3" type="ORF">FN846DRAFT_48221</name>
</gene>
<dbReference type="NCBIfam" id="TIGR00097">
    <property type="entry name" value="HMP-P_kinase"/>
    <property type="match status" value="1"/>
</dbReference>
<protein>
    <submittedName>
        <fullName evidence="3">Phosphomethylpyrimidine kinase-domain-containing protein</fullName>
    </submittedName>
</protein>
<sequence length="519" mass="57152">MAAQIPTVLTIAGSDSSGGAGIEADLKVITAHGCYGMTTITALTAQNTTGVRAIHCVPEEHVRKSLDAVFEDMPVDVVKTGMLGSAGTINIIAEAIEKYGVEKIVVDPVMVSTSGTELLPDDAIASLTKRLLPKTYLLTPNVPEALCLIQQPQREITSISDMLSVAEQLAAMGPRYVLLKGGHVPFKKDGTRVAGDRKGELMVDILYQSATKSYEVSKKPFIDSKHTHGTGCSIASAIASNLAKGYQPLEAFIDAGKYISWAIETAPGFGKGNGPLNHMHSNYMVPFAPGHFLDYLKGHPKVRKFWAEYTQHEFVKKIGDGTLRQEQFAYYLRQDYLFLIQFARSHALAGYKARSMEDTLASAKTIAHIYEESRMHLIYCESFGISQAEVETTEEDIACTAYTRYVLDIGNSHDELALHVAMAPCLFGYHEIGAWLLAHPDTKHEGNPYYQWITTYGAGENYLKAVKEGRELLEAKARRAGPDRLEELVDIFAHATKMERGFWQMGLEGKERNIHTASN</sequence>
<dbReference type="InterPro" id="IPR004305">
    <property type="entry name" value="Thiaminase-2/PQQC"/>
</dbReference>
<dbReference type="GO" id="GO:0008972">
    <property type="term" value="F:phosphomethylpyrimidine kinase activity"/>
    <property type="evidence" value="ECO:0007669"/>
    <property type="project" value="InterPro"/>
</dbReference>
<evidence type="ECO:0000259" key="1">
    <source>
        <dbReference type="Pfam" id="PF03070"/>
    </source>
</evidence>
<dbReference type="InterPro" id="IPR013749">
    <property type="entry name" value="PM/HMP-P_kinase-1"/>
</dbReference>
<dbReference type="FunFam" id="3.40.1190.20:FF:000034">
    <property type="entry name" value="Putative hydroxymethylpyrimidine/ phosphomethylpyrimidine kinase 2"/>
    <property type="match status" value="1"/>
</dbReference>
<keyword evidence="3" id="KW-0418">Kinase</keyword>
<dbReference type="GO" id="GO:0050334">
    <property type="term" value="F:thiaminase activity"/>
    <property type="evidence" value="ECO:0007669"/>
    <property type="project" value="InterPro"/>
</dbReference>
<dbReference type="GO" id="GO:0008902">
    <property type="term" value="F:hydroxymethylpyrimidine kinase activity"/>
    <property type="evidence" value="ECO:0007669"/>
    <property type="project" value="TreeGrafter"/>
</dbReference>
<dbReference type="InterPro" id="IPR016084">
    <property type="entry name" value="Haem_Oase-like_multi-hlx"/>
</dbReference>
<dbReference type="FunFam" id="1.20.910.10:FF:000003">
    <property type="entry name" value="Hydroxymethylpyrimidine/phosphomethylpyrimidine kinase THI20"/>
    <property type="match status" value="1"/>
</dbReference>
<dbReference type="InParanoid" id="A0A5J5EUW1"/>
<reference evidence="3 4" key="1">
    <citation type="submission" date="2019-09" db="EMBL/GenBank/DDBJ databases">
        <title>Draft genome of the ectomycorrhizal ascomycete Sphaerosporella brunnea.</title>
        <authorList>
            <consortium name="DOE Joint Genome Institute"/>
            <person name="Benucci G.M."/>
            <person name="Marozzi G."/>
            <person name="Antonielli L."/>
            <person name="Sanchez S."/>
            <person name="Marco P."/>
            <person name="Wang X."/>
            <person name="Falini L.B."/>
            <person name="Barry K."/>
            <person name="Haridas S."/>
            <person name="Lipzen A."/>
            <person name="Labutti K."/>
            <person name="Grigoriev I.V."/>
            <person name="Murat C."/>
            <person name="Martin F."/>
            <person name="Albertini E."/>
            <person name="Donnini D."/>
            <person name="Bonito G."/>
        </authorList>
    </citation>
    <scope>NUCLEOTIDE SEQUENCE [LARGE SCALE GENOMIC DNA]</scope>
    <source>
        <strain evidence="3 4">Sb_GMNB300</strain>
    </source>
</reference>
<dbReference type="Gene3D" id="1.20.910.10">
    <property type="entry name" value="Heme oxygenase-like"/>
    <property type="match status" value="1"/>
</dbReference>
<dbReference type="FunCoup" id="A0A5J5EUW1">
    <property type="interactions" value="705"/>
</dbReference>
<dbReference type="NCBIfam" id="TIGR04306">
    <property type="entry name" value="salvage_TenA"/>
    <property type="match status" value="1"/>
</dbReference>
<dbReference type="GO" id="GO:0005829">
    <property type="term" value="C:cytosol"/>
    <property type="evidence" value="ECO:0007669"/>
    <property type="project" value="TreeGrafter"/>
</dbReference>
<name>A0A5J5EUW1_9PEZI</name>
<proteinExistence type="predicted"/>
<comment type="caution">
    <text evidence="3">The sequence shown here is derived from an EMBL/GenBank/DDBJ whole genome shotgun (WGS) entry which is preliminary data.</text>
</comment>
<dbReference type="InterPro" id="IPR004399">
    <property type="entry name" value="HMP/HMP-P_kinase_dom"/>
</dbReference>
<evidence type="ECO:0000313" key="3">
    <source>
        <dbReference type="EMBL" id="KAA8903869.1"/>
    </source>
</evidence>
<feature type="domain" description="Pyridoxamine kinase/Phosphomethylpyrimidine kinase" evidence="2">
    <location>
        <begin position="15"/>
        <end position="277"/>
    </location>
</feature>
<dbReference type="Pfam" id="PF08543">
    <property type="entry name" value="Phos_pyr_kin"/>
    <property type="match status" value="1"/>
</dbReference>
<organism evidence="3 4">
    <name type="scientific">Sphaerosporella brunnea</name>
    <dbReference type="NCBI Taxonomy" id="1250544"/>
    <lineage>
        <taxon>Eukaryota</taxon>
        <taxon>Fungi</taxon>
        <taxon>Dikarya</taxon>
        <taxon>Ascomycota</taxon>
        <taxon>Pezizomycotina</taxon>
        <taxon>Pezizomycetes</taxon>
        <taxon>Pezizales</taxon>
        <taxon>Pyronemataceae</taxon>
        <taxon>Sphaerosporella</taxon>
    </lineage>
</organism>
<dbReference type="InterPro" id="IPR029056">
    <property type="entry name" value="Ribokinase-like"/>
</dbReference>